<accession>X0XWR6</accession>
<dbReference type="Gene3D" id="3.40.640.10">
    <property type="entry name" value="Type I PLP-dependent aspartate aminotransferase-like (Major domain)"/>
    <property type="match status" value="1"/>
</dbReference>
<dbReference type="EMBL" id="BARS01043618">
    <property type="protein sequence ID" value="GAG40988.1"/>
    <property type="molecule type" value="Genomic_DNA"/>
</dbReference>
<dbReference type="InterPro" id="IPR015421">
    <property type="entry name" value="PyrdxlP-dep_Trfase_major"/>
</dbReference>
<gene>
    <name evidence="3" type="ORF">S01H1_66004</name>
</gene>
<dbReference type="PANTHER" id="PTHR43586">
    <property type="entry name" value="CYSTEINE DESULFURASE"/>
    <property type="match status" value="1"/>
</dbReference>
<dbReference type="AlphaFoldDB" id="X0XWR6"/>
<evidence type="ECO:0000313" key="3">
    <source>
        <dbReference type="EMBL" id="GAG40988.1"/>
    </source>
</evidence>
<name>X0XWR6_9ZZZZ</name>
<dbReference type="PANTHER" id="PTHR43586:SF8">
    <property type="entry name" value="CYSTEINE DESULFURASE 1, CHLOROPLASTIC"/>
    <property type="match status" value="1"/>
</dbReference>
<sequence length="216" mass="23620">MDATFMSPHKFIGGPGSTGVLIATRRLFDGAYGIETKTPTFPGGETITGVSPHCHDYEESIEAREDAGTPGIVQAIRTGLAFQVKQMVGSDRIEMIERHHCDMVFKLLQNDMNMSLTGCDRLAYFDSKKSVPIFSFNVITLFDPEFQINSQMRVQVAKPVPQSNAGRAERRASMRSSINYAVTTSRNRVGASPAVQVMQARVGCSVSISDESSVGY</sequence>
<comment type="caution">
    <text evidence="3">The sequence shown here is derived from an EMBL/GenBank/DDBJ whole genome shotgun (WGS) entry which is preliminary data.</text>
</comment>
<keyword evidence="1" id="KW-0663">Pyridoxal phosphate</keyword>
<evidence type="ECO:0000256" key="1">
    <source>
        <dbReference type="ARBA" id="ARBA00022898"/>
    </source>
</evidence>
<feature type="domain" description="Aminotransferase class V" evidence="2">
    <location>
        <begin position="2"/>
        <end position="121"/>
    </location>
</feature>
<dbReference type="InterPro" id="IPR000192">
    <property type="entry name" value="Aminotrans_V_dom"/>
</dbReference>
<evidence type="ECO:0000259" key="2">
    <source>
        <dbReference type="Pfam" id="PF00266"/>
    </source>
</evidence>
<dbReference type="SUPFAM" id="SSF53383">
    <property type="entry name" value="PLP-dependent transferases"/>
    <property type="match status" value="1"/>
</dbReference>
<organism evidence="3">
    <name type="scientific">marine sediment metagenome</name>
    <dbReference type="NCBI Taxonomy" id="412755"/>
    <lineage>
        <taxon>unclassified sequences</taxon>
        <taxon>metagenomes</taxon>
        <taxon>ecological metagenomes</taxon>
    </lineage>
</organism>
<dbReference type="InterPro" id="IPR015424">
    <property type="entry name" value="PyrdxlP-dep_Trfase"/>
</dbReference>
<feature type="non-terminal residue" evidence="3">
    <location>
        <position position="216"/>
    </location>
</feature>
<reference evidence="3" key="1">
    <citation type="journal article" date="2014" name="Front. Microbiol.">
        <title>High frequency of phylogenetically diverse reductive dehalogenase-homologous genes in deep subseafloor sedimentary metagenomes.</title>
        <authorList>
            <person name="Kawai M."/>
            <person name="Futagami T."/>
            <person name="Toyoda A."/>
            <person name="Takaki Y."/>
            <person name="Nishi S."/>
            <person name="Hori S."/>
            <person name="Arai W."/>
            <person name="Tsubouchi T."/>
            <person name="Morono Y."/>
            <person name="Uchiyama I."/>
            <person name="Ito T."/>
            <person name="Fujiyama A."/>
            <person name="Inagaki F."/>
            <person name="Takami H."/>
        </authorList>
    </citation>
    <scope>NUCLEOTIDE SEQUENCE</scope>
    <source>
        <strain evidence="3">Expedition CK06-06</strain>
    </source>
</reference>
<proteinExistence type="predicted"/>
<dbReference type="Pfam" id="PF00266">
    <property type="entry name" value="Aminotran_5"/>
    <property type="match status" value="1"/>
</dbReference>
<protein>
    <recommendedName>
        <fullName evidence="2">Aminotransferase class V domain-containing protein</fullName>
    </recommendedName>
</protein>